<proteinExistence type="predicted"/>
<feature type="transmembrane region" description="Helical" evidence="3">
    <location>
        <begin position="591"/>
        <end position="610"/>
    </location>
</feature>
<organism evidence="5 6">
    <name type="scientific">Oreochromis aureus</name>
    <name type="common">Israeli tilapia</name>
    <name type="synonym">Chromis aureus</name>
    <dbReference type="NCBI Taxonomy" id="47969"/>
    <lineage>
        <taxon>Eukaryota</taxon>
        <taxon>Metazoa</taxon>
        <taxon>Chordata</taxon>
        <taxon>Craniata</taxon>
        <taxon>Vertebrata</taxon>
        <taxon>Euteleostomi</taxon>
        <taxon>Actinopterygii</taxon>
        <taxon>Neopterygii</taxon>
        <taxon>Teleostei</taxon>
        <taxon>Neoteleostei</taxon>
        <taxon>Acanthomorphata</taxon>
        <taxon>Ovalentaria</taxon>
        <taxon>Cichlomorphae</taxon>
        <taxon>Cichliformes</taxon>
        <taxon>Cichlidae</taxon>
        <taxon>African cichlids</taxon>
        <taxon>Pseudocrenilabrinae</taxon>
        <taxon>Oreochromini</taxon>
        <taxon>Oreochromis</taxon>
    </lineage>
</organism>
<reference evidence="5" key="3">
    <citation type="submission" date="2025-09" db="UniProtKB">
        <authorList>
            <consortium name="Ensembl"/>
        </authorList>
    </citation>
    <scope>IDENTIFICATION</scope>
</reference>
<keyword evidence="6" id="KW-1185">Reference proteome</keyword>
<feature type="compositionally biased region" description="Pro residues" evidence="2">
    <location>
        <begin position="169"/>
        <end position="180"/>
    </location>
</feature>
<dbReference type="PROSITE" id="PS50085">
    <property type="entry name" value="RAPGAP"/>
    <property type="match status" value="1"/>
</dbReference>
<keyword evidence="3" id="KW-1133">Transmembrane helix</keyword>
<dbReference type="GO" id="GO:0005096">
    <property type="term" value="F:GTPase activator activity"/>
    <property type="evidence" value="ECO:0007669"/>
    <property type="project" value="UniProtKB-KW"/>
</dbReference>
<dbReference type="InterPro" id="IPR035974">
    <property type="entry name" value="Rap/Ran-GAP_sf"/>
</dbReference>
<keyword evidence="1" id="KW-0343">GTPase activation</keyword>
<dbReference type="Gene3D" id="3.30.1120.160">
    <property type="match status" value="1"/>
</dbReference>
<evidence type="ECO:0000256" key="3">
    <source>
        <dbReference type="SAM" id="Phobius"/>
    </source>
</evidence>
<dbReference type="Ensembl" id="ENSOABT00000078274.1">
    <property type="protein sequence ID" value="ENSOABP00000071508.1"/>
    <property type="gene ID" value="ENSOABG00000022582.2"/>
</dbReference>
<feature type="compositionally biased region" description="Polar residues" evidence="2">
    <location>
        <begin position="70"/>
        <end position="103"/>
    </location>
</feature>
<dbReference type="Proteomes" id="UP000472276">
    <property type="component" value="Unassembled WGS sequence"/>
</dbReference>
<feature type="region of interest" description="Disordered" evidence="2">
    <location>
        <begin position="69"/>
        <end position="113"/>
    </location>
</feature>
<keyword evidence="3" id="KW-0812">Transmembrane</keyword>
<dbReference type="InterPro" id="IPR000331">
    <property type="entry name" value="Rap/Ran_GAP_dom"/>
</dbReference>
<feature type="domain" description="Rap-GAP" evidence="4">
    <location>
        <begin position="486"/>
        <end position="683"/>
    </location>
</feature>
<feature type="compositionally biased region" description="Polar residues" evidence="2">
    <location>
        <begin position="142"/>
        <end position="159"/>
    </location>
</feature>
<protein>
    <recommendedName>
        <fullName evidence="4">Rap-GAP domain-containing protein</fullName>
    </recommendedName>
</protein>
<reference evidence="5" key="2">
    <citation type="submission" date="2025-08" db="UniProtKB">
        <authorList>
            <consortium name="Ensembl"/>
        </authorList>
    </citation>
    <scope>IDENTIFICATION</scope>
</reference>
<dbReference type="GO" id="GO:0051056">
    <property type="term" value="P:regulation of small GTPase mediated signal transduction"/>
    <property type="evidence" value="ECO:0007669"/>
    <property type="project" value="InterPro"/>
</dbReference>
<sequence length="683" mass="77105">VSDPNQTVDLLDLRGVMSFGSESWQWFRVLIGTMGPPVVQGAPVVPKMGVRARMSDLSQRRDAQEGLNLSFLSQPPHSNKSLDPQPRSETTFPVRPSPSTSRSLARMKRSNSEVTISDVRAEDMDPAAINRNTGASLRRKCCSTSTLDRQSLSRSTETPSWRLEQHVPSAPPPFPEPPQPHAALSPSLQTAARIAHGDVIYVPDYVNASVYVSHVQKTKPETSILSRLRNQRTNRDISPSVISYKCFSHYDSQSVLFDFSSGFVHQADLQHRRNISTSGCDVFDGLSPDEREKNNFLVSSCPFFHNEIGGETERRLGLTRANTSTCGAAADTSFSDPPLSIRRTNASISVLEFSGGTRAFDQNLLNNHDIEHIDLGARYYLKYFYNQDHQNYFGIDENFGPVSLSLRREKLEERNDETQYNYRMILRTGQLSTLRGSITEESIPSSSKHGTSRRLPLRDVLEFVVPQLSIHSLRLAADSPRVPELLLQLDQQELRFQRKVGVLFCRAGQSTEEDNSDSGSPALDQFLDLLGHRGPLKDTSDDSTGRQSVFTTFREFKLMFHVSTASSPQQVILLFLVQPYTVYCTSTRTKVFKYLYFMSVFVFLTAFYFYSPHFTTNISSSYFIHFPSVLLTLGLTLIHIVSYFPSLQPFKHQTDLKVNVGPITGKIQSYWFIHHKDLPEMTR</sequence>
<dbReference type="PANTHER" id="PTHR15711">
    <property type="entry name" value="RAP GTPASE-ACTIVATING PROTEIN"/>
    <property type="match status" value="1"/>
</dbReference>
<feature type="transmembrane region" description="Helical" evidence="3">
    <location>
        <begin position="622"/>
        <end position="644"/>
    </location>
</feature>
<accession>A0AAZ1XVB6</accession>
<evidence type="ECO:0000259" key="4">
    <source>
        <dbReference type="PROSITE" id="PS50085"/>
    </source>
</evidence>
<dbReference type="SUPFAM" id="SSF111347">
    <property type="entry name" value="Rap/Ran-GAP"/>
    <property type="match status" value="1"/>
</dbReference>
<dbReference type="GO" id="GO:0005737">
    <property type="term" value="C:cytoplasm"/>
    <property type="evidence" value="ECO:0007669"/>
    <property type="project" value="TreeGrafter"/>
</dbReference>
<name>A0AAZ1XVB6_OREAU</name>
<evidence type="ECO:0000256" key="2">
    <source>
        <dbReference type="SAM" id="MobiDB-lite"/>
    </source>
</evidence>
<dbReference type="Pfam" id="PF21022">
    <property type="entry name" value="Rap-GAP_dimer"/>
    <property type="match status" value="1"/>
</dbReference>
<evidence type="ECO:0000313" key="6">
    <source>
        <dbReference type="Proteomes" id="UP000472276"/>
    </source>
</evidence>
<dbReference type="AlphaFoldDB" id="A0AAZ1XVB6"/>
<evidence type="ECO:0000256" key="1">
    <source>
        <dbReference type="ARBA" id="ARBA00022468"/>
    </source>
</evidence>
<reference evidence="6" key="1">
    <citation type="submission" date="2020-03" db="EMBL/GenBank/DDBJ databases">
        <title>Evolution of repeat sequences and sex chromosomes of tilapia species revealed by chromosome-level genomes.</title>
        <authorList>
            <person name="Xu L."/>
            <person name="Tao W."/>
            <person name="Wang D."/>
            <person name="Zhou Q."/>
        </authorList>
    </citation>
    <scope>NUCLEOTIDE SEQUENCE [LARGE SCALE GENOMIC DNA]</scope>
    <source>
        <strain evidence="6">Israel</strain>
    </source>
</reference>
<dbReference type="InterPro" id="IPR050989">
    <property type="entry name" value="Rap1_Ran_GAP"/>
</dbReference>
<feature type="region of interest" description="Disordered" evidence="2">
    <location>
        <begin position="140"/>
        <end position="184"/>
    </location>
</feature>
<dbReference type="PANTHER" id="PTHR15711:SF7">
    <property type="entry name" value="SIGNAL-INDUCED PROLIFERATION-ASSOCIATED 1-LIKE PROTEIN 2"/>
    <property type="match status" value="1"/>
</dbReference>
<keyword evidence="3" id="KW-0472">Membrane</keyword>
<evidence type="ECO:0000313" key="5">
    <source>
        <dbReference type="Ensembl" id="ENSOABP00000071508.1"/>
    </source>
</evidence>
<gene>
    <name evidence="5" type="primary">SIPA1L2</name>
</gene>